<name>A0A8B8U373_CAMFR</name>
<feature type="compositionally biased region" description="Low complexity" evidence="1">
    <location>
        <begin position="21"/>
        <end position="38"/>
    </location>
</feature>
<dbReference type="AlphaFoldDB" id="A0A8B8U373"/>
<dbReference type="GeneID" id="116667597"/>
<feature type="region of interest" description="Disordered" evidence="1">
    <location>
        <begin position="303"/>
        <end position="345"/>
    </location>
</feature>
<keyword evidence="2" id="KW-1185">Reference proteome</keyword>
<feature type="compositionally biased region" description="Gly residues" evidence="1">
    <location>
        <begin position="135"/>
        <end position="154"/>
    </location>
</feature>
<feature type="compositionally biased region" description="Basic and acidic residues" evidence="1">
    <location>
        <begin position="330"/>
        <end position="345"/>
    </location>
</feature>
<gene>
    <name evidence="3" type="primary">LOC116667597</name>
</gene>
<evidence type="ECO:0000313" key="2">
    <source>
        <dbReference type="Proteomes" id="UP000694856"/>
    </source>
</evidence>
<evidence type="ECO:0000256" key="1">
    <source>
        <dbReference type="SAM" id="MobiDB-lite"/>
    </source>
</evidence>
<dbReference type="RefSeq" id="XP_032348842.1">
    <property type="nucleotide sequence ID" value="XM_032492951.1"/>
</dbReference>
<feature type="region of interest" description="Disordered" evidence="1">
    <location>
        <begin position="17"/>
        <end position="47"/>
    </location>
</feature>
<dbReference type="Proteomes" id="UP000694856">
    <property type="component" value="Chromosome 12"/>
</dbReference>
<reference evidence="3" key="1">
    <citation type="submission" date="2025-08" db="UniProtKB">
        <authorList>
            <consortium name="RefSeq"/>
        </authorList>
    </citation>
    <scope>IDENTIFICATION</scope>
    <source>
        <tissue evidence="3">Ear skin</tissue>
    </source>
</reference>
<feature type="region of interest" description="Disordered" evidence="1">
    <location>
        <begin position="99"/>
        <end position="212"/>
    </location>
</feature>
<evidence type="ECO:0000313" key="3">
    <source>
        <dbReference type="RefSeq" id="XP_032348842.1"/>
    </source>
</evidence>
<proteinExistence type="predicted"/>
<feature type="compositionally biased region" description="Low complexity" evidence="1">
    <location>
        <begin position="119"/>
        <end position="134"/>
    </location>
</feature>
<accession>A0A8B8U373</accession>
<dbReference type="KEGG" id="cfr:116667597"/>
<sequence length="345" mass="36672">MLRQDCKEHCIPSASLHRAPRSALPPRAPSSASQALLPSPAPLGPQEPPRPLLRACLPFPRLLWHPFLLFILPNWRPTPAAPQCAPQPVQQILRKARPALAQPPLPGGGRGRAGRRSRSPGAPRVSGADRAGWAGPPGGRAADGGRGPGGGGGFRESPPLALSPGQGPRSGPARRGQTLDVAKPPPPSPASRPGEGAQCPEGARKGRVGRPSEIRRALSVALKGRRGSVPLGWGGGRRYLMALSAVTDQTRSYSERGTWHFGAVGTVATLGEGSWHSGGQCRPRRSWHGRNSLGWESCALKVKSGSRKGPWERQRRRSGSVSRGMGFRGLEGRRPGPRRREDRSG</sequence>
<organism evidence="2 3">
    <name type="scientific">Camelus ferus</name>
    <name type="common">Wild bactrian camel</name>
    <name type="synonym">Camelus bactrianus ferus</name>
    <dbReference type="NCBI Taxonomy" id="419612"/>
    <lineage>
        <taxon>Eukaryota</taxon>
        <taxon>Metazoa</taxon>
        <taxon>Chordata</taxon>
        <taxon>Craniata</taxon>
        <taxon>Vertebrata</taxon>
        <taxon>Euteleostomi</taxon>
        <taxon>Mammalia</taxon>
        <taxon>Eutheria</taxon>
        <taxon>Laurasiatheria</taxon>
        <taxon>Artiodactyla</taxon>
        <taxon>Tylopoda</taxon>
        <taxon>Camelidae</taxon>
        <taxon>Camelus</taxon>
    </lineage>
</organism>
<protein>
    <submittedName>
        <fullName evidence="3">Translation initiation factor IF-2-like</fullName>
    </submittedName>
</protein>